<accession>A0A0A9ES48</accession>
<proteinExistence type="predicted"/>
<reference evidence="1" key="1">
    <citation type="submission" date="2014-09" db="EMBL/GenBank/DDBJ databases">
        <authorList>
            <person name="Magalhaes I.L.F."/>
            <person name="Oliveira U."/>
            <person name="Santos F.R."/>
            <person name="Vidigal T.H.D.A."/>
            <person name="Brescovit A.D."/>
            <person name="Santos A.J."/>
        </authorList>
    </citation>
    <scope>NUCLEOTIDE SEQUENCE</scope>
    <source>
        <tissue evidence="1">Shoot tissue taken approximately 20 cm above the soil surface</tissue>
    </source>
</reference>
<evidence type="ECO:0000313" key="1">
    <source>
        <dbReference type="EMBL" id="JAD98857.1"/>
    </source>
</evidence>
<organism evidence="1">
    <name type="scientific">Arundo donax</name>
    <name type="common">Giant reed</name>
    <name type="synonym">Donax arundinaceus</name>
    <dbReference type="NCBI Taxonomy" id="35708"/>
    <lineage>
        <taxon>Eukaryota</taxon>
        <taxon>Viridiplantae</taxon>
        <taxon>Streptophyta</taxon>
        <taxon>Embryophyta</taxon>
        <taxon>Tracheophyta</taxon>
        <taxon>Spermatophyta</taxon>
        <taxon>Magnoliopsida</taxon>
        <taxon>Liliopsida</taxon>
        <taxon>Poales</taxon>
        <taxon>Poaceae</taxon>
        <taxon>PACMAD clade</taxon>
        <taxon>Arundinoideae</taxon>
        <taxon>Arundineae</taxon>
        <taxon>Arundo</taxon>
    </lineage>
</organism>
<dbReference type="AlphaFoldDB" id="A0A0A9ES48"/>
<dbReference type="EMBL" id="GBRH01199038">
    <property type="protein sequence ID" value="JAD98857.1"/>
    <property type="molecule type" value="Transcribed_RNA"/>
</dbReference>
<sequence>MKALCCLCEAFSRNINTDNLFKCC</sequence>
<protein>
    <submittedName>
        <fullName evidence="1">Uncharacterized protein</fullName>
    </submittedName>
</protein>
<name>A0A0A9ES48_ARUDO</name>
<reference evidence="1" key="2">
    <citation type="journal article" date="2015" name="Data Brief">
        <title>Shoot transcriptome of the giant reed, Arundo donax.</title>
        <authorList>
            <person name="Barrero R.A."/>
            <person name="Guerrero F.D."/>
            <person name="Moolhuijzen P."/>
            <person name="Goolsby J.A."/>
            <person name="Tidwell J."/>
            <person name="Bellgard S.E."/>
            <person name="Bellgard M.I."/>
        </authorList>
    </citation>
    <scope>NUCLEOTIDE SEQUENCE</scope>
    <source>
        <tissue evidence="1">Shoot tissue taken approximately 20 cm above the soil surface</tissue>
    </source>
</reference>